<dbReference type="SUPFAM" id="SSF55486">
    <property type="entry name" value="Metalloproteases ('zincins'), catalytic domain"/>
    <property type="match status" value="1"/>
</dbReference>
<feature type="domain" description="THIF-type NAD/FAD binding fold" evidence="1">
    <location>
        <begin position="99"/>
        <end position="206"/>
    </location>
</feature>
<accession>A0ABU5G0U4</accession>
<sequence>MKYILKSGRGFVKREKDIIMYPACKGGEKVIHSPCIKELWEEMKYLDKNFSYNNIDIYNLLKESSLVFEINEDEWDDYQRLSRNIQFLSLHNDIEPNLQYKSIIDKKILIIGLGTVGAPLVYELDKFGFKNIVVIDGDSVELKNITAQLGYSISDVGQLKTKALREKISSIKETIDDYLSVDNIEKNLYDIKPDIIFCCADDSTGNLIKLLISKLPKYNYTLFLTGYSQEELIVYHITKENQQVFLSYFNEQPYLLKTQFISHNTGTIAKGLMSASLAFNTLIKSFYLKVDDILFFNFRLNTIYTQNLRYLNLNEFEKRYIFRNIEQEILKIEYILQHATEQHATDFDKEEIIKRVFEFNYYTYLTFCTDITNQNYKYLNNHLDLLFNRIYGDAIEDHFRSEILKLETLKADYYKTNGIPIVNYSKFRHNIPIFDDILLDYKNFIFSPKFKDVYNSLLDKRKIFIENISRQLKTRYGFDFIELISKNLKVSINTKNLDKYDFLEFEFLESEKIVATDAFELILRAIDDKEFFNFVENYRNNGFIDYEKRAGKTHKNFTLYNPYTKTSKIIMTYQENFMGVMRLSHELMHAYSYDLFKERLHLDELYKIPKSFWEIFAKLGELFVADSQEKLSVFFRKSFYQYVFCQIDYNVLILSKNSSIEDILKIKSEFFNSIGLLPELLEYTQYNFIDYSMLYSKHFYAYDAVFSDIIALGIYKYSKKLNYSFGEIISIIASISTFTIDSIKDEFNIEIESLIESYVSEINNFLNNYFLEEMKDEYFKGK</sequence>
<dbReference type="Pfam" id="PF00899">
    <property type="entry name" value="ThiF"/>
    <property type="match status" value="1"/>
</dbReference>
<dbReference type="PANTHER" id="PTHR43267:SF1">
    <property type="entry name" value="TRNA THREONYLCARBAMOYLADENOSINE DEHYDRATASE"/>
    <property type="match status" value="1"/>
</dbReference>
<dbReference type="InterPro" id="IPR045886">
    <property type="entry name" value="ThiF/MoeB/HesA"/>
</dbReference>
<gene>
    <name evidence="2" type="ORF">SPC82_03625</name>
</gene>
<proteinExistence type="predicted"/>
<keyword evidence="3" id="KW-1185">Reference proteome</keyword>
<comment type="caution">
    <text evidence="2">The sequence shown here is derived from an EMBL/GenBank/DDBJ whole genome shotgun (WGS) entry which is preliminary data.</text>
</comment>
<evidence type="ECO:0000313" key="3">
    <source>
        <dbReference type="Proteomes" id="UP001286049"/>
    </source>
</evidence>
<name>A0ABU5G0U4_9STRE</name>
<dbReference type="EMBL" id="JAXHDN010000002">
    <property type="protein sequence ID" value="MDY4365035.1"/>
    <property type="molecule type" value="Genomic_DNA"/>
</dbReference>
<dbReference type="Gene3D" id="1.10.1370.30">
    <property type="match status" value="1"/>
</dbReference>
<reference evidence="2 3" key="1">
    <citation type="submission" date="2023-11" db="EMBL/GenBank/DDBJ databases">
        <title>Streptococcus wuxiensis sp. nov., Streptococcus jiangnanensis sp. nov., Streptococcus fermentans sp. nov., three novel members of the genus Streptococcus isolated from breast milk.</title>
        <authorList>
            <person name="Zhou Y."/>
            <person name="Yang B."/>
        </authorList>
    </citation>
    <scope>NUCLEOTIDE SEQUENCE [LARGE SCALE GENOMIC DNA]</scope>
    <source>
        <strain evidence="2 3">21WXBC0044M1</strain>
    </source>
</reference>
<dbReference type="Gene3D" id="3.40.50.720">
    <property type="entry name" value="NAD(P)-binding Rossmann-like Domain"/>
    <property type="match status" value="1"/>
</dbReference>
<dbReference type="InterPro" id="IPR035985">
    <property type="entry name" value="Ubiquitin-activating_enz"/>
</dbReference>
<keyword evidence="2" id="KW-0548">Nucleotidyltransferase</keyword>
<dbReference type="InterPro" id="IPR000594">
    <property type="entry name" value="ThiF_NAD_FAD-bd"/>
</dbReference>
<organism evidence="2 3">
    <name type="scientific">Streptococcus jiangnanensis</name>
    <dbReference type="NCBI Taxonomy" id="3095079"/>
    <lineage>
        <taxon>Bacteria</taxon>
        <taxon>Bacillati</taxon>
        <taxon>Bacillota</taxon>
        <taxon>Bacilli</taxon>
        <taxon>Lactobacillales</taxon>
        <taxon>Streptococcaceae</taxon>
        <taxon>Streptococcus</taxon>
    </lineage>
</organism>
<dbReference type="PANTHER" id="PTHR43267">
    <property type="entry name" value="TRNA THREONYLCARBAMOYLADENOSINE DEHYDRATASE"/>
    <property type="match status" value="1"/>
</dbReference>
<dbReference type="RefSeq" id="WP_049505320.1">
    <property type="nucleotide sequence ID" value="NZ_JAXHDN010000002.1"/>
</dbReference>
<evidence type="ECO:0000259" key="1">
    <source>
        <dbReference type="Pfam" id="PF00899"/>
    </source>
</evidence>
<evidence type="ECO:0000313" key="2">
    <source>
        <dbReference type="EMBL" id="MDY4365035.1"/>
    </source>
</evidence>
<protein>
    <submittedName>
        <fullName evidence="2">ThiF family adenylyltransferase</fullName>
    </submittedName>
</protein>
<dbReference type="CDD" id="cd01483">
    <property type="entry name" value="E1_enzyme_family"/>
    <property type="match status" value="1"/>
</dbReference>
<dbReference type="GO" id="GO:0016779">
    <property type="term" value="F:nucleotidyltransferase activity"/>
    <property type="evidence" value="ECO:0007669"/>
    <property type="project" value="UniProtKB-KW"/>
</dbReference>
<keyword evidence="2" id="KW-0808">Transferase</keyword>
<dbReference type="SUPFAM" id="SSF69572">
    <property type="entry name" value="Activating enzymes of the ubiquitin-like proteins"/>
    <property type="match status" value="1"/>
</dbReference>
<dbReference type="Proteomes" id="UP001286049">
    <property type="component" value="Unassembled WGS sequence"/>
</dbReference>